<dbReference type="AlphaFoldDB" id="G7JPF2"/>
<name>G7JPF2_MEDTR</name>
<accession>G7JPF2</accession>
<dbReference type="HOGENOM" id="CLU_2593396_0_0_1"/>
<dbReference type="EnsemblPlants" id="AES88607">
    <property type="protein sequence ID" value="AES88607"/>
    <property type="gene ID" value="MTR_4g059760"/>
</dbReference>
<dbReference type="EMBL" id="PSQE01000004">
    <property type="protein sequence ID" value="RHN60769.1"/>
    <property type="molecule type" value="Genomic_DNA"/>
</dbReference>
<reference evidence="1 4" key="1">
    <citation type="journal article" date="2011" name="Nature">
        <title>The Medicago genome provides insight into the evolution of rhizobial symbioses.</title>
        <authorList>
            <person name="Young N.D."/>
            <person name="Debelle F."/>
            <person name="Oldroyd G.E."/>
            <person name="Geurts R."/>
            <person name="Cannon S.B."/>
            <person name="Udvardi M.K."/>
            <person name="Benedito V.A."/>
            <person name="Mayer K.F."/>
            <person name="Gouzy J."/>
            <person name="Schoof H."/>
            <person name="Van de Peer Y."/>
            <person name="Proost S."/>
            <person name="Cook D.R."/>
            <person name="Meyers B.C."/>
            <person name="Spannagl M."/>
            <person name="Cheung F."/>
            <person name="De Mita S."/>
            <person name="Krishnakumar V."/>
            <person name="Gundlach H."/>
            <person name="Zhou S."/>
            <person name="Mudge J."/>
            <person name="Bharti A.K."/>
            <person name="Murray J.D."/>
            <person name="Naoumkina M.A."/>
            <person name="Rosen B."/>
            <person name="Silverstein K.A."/>
            <person name="Tang H."/>
            <person name="Rombauts S."/>
            <person name="Zhao P.X."/>
            <person name="Zhou P."/>
            <person name="Barbe V."/>
            <person name="Bardou P."/>
            <person name="Bechner M."/>
            <person name="Bellec A."/>
            <person name="Berger A."/>
            <person name="Berges H."/>
            <person name="Bidwell S."/>
            <person name="Bisseling T."/>
            <person name="Choisne N."/>
            <person name="Couloux A."/>
            <person name="Denny R."/>
            <person name="Deshpande S."/>
            <person name="Dai X."/>
            <person name="Doyle J.J."/>
            <person name="Dudez A.M."/>
            <person name="Farmer A.D."/>
            <person name="Fouteau S."/>
            <person name="Franken C."/>
            <person name="Gibelin C."/>
            <person name="Gish J."/>
            <person name="Goldstein S."/>
            <person name="Gonzalez A.J."/>
            <person name="Green P.J."/>
            <person name="Hallab A."/>
            <person name="Hartog M."/>
            <person name="Hua A."/>
            <person name="Humphray S.J."/>
            <person name="Jeong D.H."/>
            <person name="Jing Y."/>
            <person name="Jocker A."/>
            <person name="Kenton S.M."/>
            <person name="Kim D.J."/>
            <person name="Klee K."/>
            <person name="Lai H."/>
            <person name="Lang C."/>
            <person name="Lin S."/>
            <person name="Macmil S.L."/>
            <person name="Magdelenat G."/>
            <person name="Matthews L."/>
            <person name="McCorrison J."/>
            <person name="Monaghan E.L."/>
            <person name="Mun J.H."/>
            <person name="Najar F.Z."/>
            <person name="Nicholson C."/>
            <person name="Noirot C."/>
            <person name="O'Bleness M."/>
            <person name="Paule C.R."/>
            <person name="Poulain J."/>
            <person name="Prion F."/>
            <person name="Qin B."/>
            <person name="Qu C."/>
            <person name="Retzel E.F."/>
            <person name="Riddle C."/>
            <person name="Sallet E."/>
            <person name="Samain S."/>
            <person name="Samson N."/>
            <person name="Sanders I."/>
            <person name="Saurat O."/>
            <person name="Scarpelli C."/>
            <person name="Schiex T."/>
            <person name="Segurens B."/>
            <person name="Severin A.J."/>
            <person name="Sherrier D.J."/>
            <person name="Shi R."/>
            <person name="Sims S."/>
            <person name="Singer S.R."/>
            <person name="Sinharoy S."/>
            <person name="Sterck L."/>
            <person name="Viollet A."/>
            <person name="Wang B.B."/>
            <person name="Wang K."/>
            <person name="Wang M."/>
            <person name="Wang X."/>
            <person name="Warfsmann J."/>
            <person name="Weissenbach J."/>
            <person name="White D.D."/>
            <person name="White J.D."/>
            <person name="Wiley G.B."/>
            <person name="Wincker P."/>
            <person name="Xing Y."/>
            <person name="Yang L."/>
            <person name="Yao Z."/>
            <person name="Ying F."/>
            <person name="Zhai J."/>
            <person name="Zhou L."/>
            <person name="Zuber A."/>
            <person name="Denarie J."/>
            <person name="Dixon R.A."/>
            <person name="May G.D."/>
            <person name="Schwartz D.C."/>
            <person name="Rogers J."/>
            <person name="Quetier F."/>
            <person name="Town C.D."/>
            <person name="Roe B.A."/>
        </authorList>
    </citation>
    <scope>NUCLEOTIDE SEQUENCE [LARGE SCALE GENOMIC DNA]</scope>
    <source>
        <strain evidence="1">A17</strain>
        <strain evidence="3 4">cv. Jemalong A17</strain>
    </source>
</reference>
<sequence length="80" mass="9142">MFEIFRFHGFFPYAKAKLPHNLVVVGAYGSWFTLDSGSIRFRYGFVFWRRSPFKTPCSAVCGFSKPSLICSDTFVVGSDR</sequence>
<reference evidence="3" key="3">
    <citation type="submission" date="2015-04" db="UniProtKB">
        <authorList>
            <consortium name="EnsemblPlants"/>
        </authorList>
    </citation>
    <scope>IDENTIFICATION</scope>
    <source>
        <strain evidence="3">cv. Jemalong A17</strain>
    </source>
</reference>
<reference evidence="2" key="5">
    <citation type="journal article" date="2018" name="Nat. Plants">
        <title>Whole-genome landscape of Medicago truncatula symbiotic genes.</title>
        <authorList>
            <person name="Pecrix Y."/>
            <person name="Gamas P."/>
            <person name="Carrere S."/>
        </authorList>
    </citation>
    <scope>NUCLEOTIDE SEQUENCE</scope>
    <source>
        <tissue evidence="2">Leaves</tissue>
    </source>
</reference>
<organism evidence="1 4">
    <name type="scientific">Medicago truncatula</name>
    <name type="common">Barrel medic</name>
    <name type="synonym">Medicago tribuloides</name>
    <dbReference type="NCBI Taxonomy" id="3880"/>
    <lineage>
        <taxon>Eukaryota</taxon>
        <taxon>Viridiplantae</taxon>
        <taxon>Streptophyta</taxon>
        <taxon>Embryophyta</taxon>
        <taxon>Tracheophyta</taxon>
        <taxon>Spermatophyta</taxon>
        <taxon>Magnoliopsida</taxon>
        <taxon>eudicotyledons</taxon>
        <taxon>Gunneridae</taxon>
        <taxon>Pentapetalae</taxon>
        <taxon>rosids</taxon>
        <taxon>fabids</taxon>
        <taxon>Fabales</taxon>
        <taxon>Fabaceae</taxon>
        <taxon>Papilionoideae</taxon>
        <taxon>50 kb inversion clade</taxon>
        <taxon>NPAAA clade</taxon>
        <taxon>Hologalegina</taxon>
        <taxon>IRL clade</taxon>
        <taxon>Trifolieae</taxon>
        <taxon>Medicago</taxon>
    </lineage>
</organism>
<dbReference type="Gramene" id="rna23129">
    <property type="protein sequence ID" value="RHN60769.1"/>
    <property type="gene ID" value="gene23129"/>
</dbReference>
<evidence type="ECO:0000313" key="1">
    <source>
        <dbReference type="EMBL" id="AES88607.1"/>
    </source>
</evidence>
<keyword evidence="4" id="KW-1185">Reference proteome</keyword>
<protein>
    <submittedName>
        <fullName evidence="1 3">Uncharacterized protein</fullName>
    </submittedName>
</protein>
<reference evidence="1 4" key="2">
    <citation type="journal article" date="2014" name="BMC Genomics">
        <title>An improved genome release (version Mt4.0) for the model legume Medicago truncatula.</title>
        <authorList>
            <person name="Tang H."/>
            <person name="Krishnakumar V."/>
            <person name="Bidwell S."/>
            <person name="Rosen B."/>
            <person name="Chan A."/>
            <person name="Zhou S."/>
            <person name="Gentzbittel L."/>
            <person name="Childs K.L."/>
            <person name="Yandell M."/>
            <person name="Gundlach H."/>
            <person name="Mayer K.F."/>
            <person name="Schwartz D.C."/>
            <person name="Town C.D."/>
        </authorList>
    </citation>
    <scope>GENOME REANNOTATION</scope>
    <source>
        <strain evidence="3 4">cv. Jemalong A17</strain>
    </source>
</reference>
<dbReference type="PaxDb" id="3880-AES88607"/>
<evidence type="ECO:0000313" key="5">
    <source>
        <dbReference type="Proteomes" id="UP000265566"/>
    </source>
</evidence>
<reference evidence="5" key="4">
    <citation type="journal article" date="2018" name="Nat. Plants">
        <title>Whole-genome landscape of Medicago truncatula symbiotic genes.</title>
        <authorList>
            <person name="Pecrix Y."/>
            <person name="Staton S.E."/>
            <person name="Sallet E."/>
            <person name="Lelandais-Briere C."/>
            <person name="Moreau S."/>
            <person name="Carrere S."/>
            <person name="Blein T."/>
            <person name="Jardinaud M.F."/>
            <person name="Latrasse D."/>
            <person name="Zouine M."/>
            <person name="Zahm M."/>
            <person name="Kreplak J."/>
            <person name="Mayjonade B."/>
            <person name="Satge C."/>
            <person name="Perez M."/>
            <person name="Cauet S."/>
            <person name="Marande W."/>
            <person name="Chantry-Darmon C."/>
            <person name="Lopez-Roques C."/>
            <person name="Bouchez O."/>
            <person name="Berard A."/>
            <person name="Debelle F."/>
            <person name="Munos S."/>
            <person name="Bendahmane A."/>
            <person name="Berges H."/>
            <person name="Niebel A."/>
            <person name="Buitink J."/>
            <person name="Frugier F."/>
            <person name="Benhamed M."/>
            <person name="Crespi M."/>
            <person name="Gouzy J."/>
            <person name="Gamas P."/>
        </authorList>
    </citation>
    <scope>NUCLEOTIDE SEQUENCE [LARGE SCALE GENOMIC DNA]</scope>
    <source>
        <strain evidence="5">cv. Jemalong A17</strain>
    </source>
</reference>
<dbReference type="EMBL" id="CM001220">
    <property type="protein sequence ID" value="AES88607.1"/>
    <property type="molecule type" value="Genomic_DNA"/>
</dbReference>
<dbReference type="Proteomes" id="UP000265566">
    <property type="component" value="Chromosome 4"/>
</dbReference>
<gene>
    <name evidence="1" type="ordered locus">MTR_4g059760</name>
    <name evidence="2" type="ORF">MtrunA17_Chr4g0029421</name>
</gene>
<proteinExistence type="predicted"/>
<dbReference type="Proteomes" id="UP000002051">
    <property type="component" value="Chromosome 4"/>
</dbReference>
<evidence type="ECO:0000313" key="2">
    <source>
        <dbReference type="EMBL" id="RHN60769.1"/>
    </source>
</evidence>
<evidence type="ECO:0000313" key="4">
    <source>
        <dbReference type="Proteomes" id="UP000002051"/>
    </source>
</evidence>
<evidence type="ECO:0000313" key="3">
    <source>
        <dbReference type="EnsemblPlants" id="AES88607"/>
    </source>
</evidence>